<evidence type="ECO:0000313" key="5">
    <source>
        <dbReference type="EMBL" id="QDX95830.1"/>
    </source>
</evidence>
<comment type="similarity">
    <text evidence="1">Belongs to the 'phage' integrase family.</text>
</comment>
<dbReference type="Gene3D" id="1.10.443.10">
    <property type="entry name" value="Intergrase catalytic core"/>
    <property type="match status" value="1"/>
</dbReference>
<protein>
    <submittedName>
        <fullName evidence="5">Transposase</fullName>
    </submittedName>
</protein>
<evidence type="ECO:0000259" key="4">
    <source>
        <dbReference type="PROSITE" id="PS51898"/>
    </source>
</evidence>
<dbReference type="InterPro" id="IPR002104">
    <property type="entry name" value="Integrase_catalytic"/>
</dbReference>
<dbReference type="GO" id="GO:0006310">
    <property type="term" value="P:DNA recombination"/>
    <property type="evidence" value="ECO:0007669"/>
    <property type="project" value="UniProtKB-KW"/>
</dbReference>
<evidence type="ECO:0000256" key="3">
    <source>
        <dbReference type="ARBA" id="ARBA00023172"/>
    </source>
</evidence>
<gene>
    <name evidence="5" type="ORF">EEL30_20010</name>
</gene>
<dbReference type="InterPro" id="IPR013762">
    <property type="entry name" value="Integrase-like_cat_sf"/>
</dbReference>
<dbReference type="GO" id="GO:0003677">
    <property type="term" value="F:DNA binding"/>
    <property type="evidence" value="ECO:0007669"/>
    <property type="project" value="UniProtKB-KW"/>
</dbReference>
<dbReference type="Pfam" id="PF00589">
    <property type="entry name" value="Phage_integrase"/>
    <property type="match status" value="1"/>
</dbReference>
<keyword evidence="2" id="KW-0238">DNA-binding</keyword>
<reference evidence="5 6" key="1">
    <citation type="submission" date="2018-11" db="EMBL/GenBank/DDBJ databases">
        <title>Phylogenetic determinants of toxin gene distribution in genomes of Brevibacillus laterosporus.</title>
        <authorList>
            <person name="Glare T.R."/>
            <person name="Durrant A."/>
            <person name="Berry C."/>
            <person name="Palma L."/>
            <person name="Ormskirk M."/>
            <person name="Cox M.O."/>
        </authorList>
    </citation>
    <scope>NUCLEOTIDE SEQUENCE [LARGE SCALE GENOMIC DNA]</scope>
    <source>
        <strain evidence="5 6">1821L</strain>
    </source>
</reference>
<organism evidence="5 6">
    <name type="scientific">Brevibacillus laterosporus</name>
    <name type="common">Bacillus laterosporus</name>
    <dbReference type="NCBI Taxonomy" id="1465"/>
    <lineage>
        <taxon>Bacteria</taxon>
        <taxon>Bacillati</taxon>
        <taxon>Bacillota</taxon>
        <taxon>Bacilli</taxon>
        <taxon>Bacillales</taxon>
        <taxon>Paenibacillaceae</taxon>
        <taxon>Brevibacillus</taxon>
    </lineage>
</organism>
<evidence type="ECO:0000256" key="2">
    <source>
        <dbReference type="ARBA" id="ARBA00023125"/>
    </source>
</evidence>
<feature type="domain" description="Tyr recombinase" evidence="4">
    <location>
        <begin position="348"/>
        <end position="543"/>
    </location>
</feature>
<sequence length="694" mass="81637">MNHLDHVIDSLSSYSRKTVTEDGKIIFDTVYDDYFLTNNKWYINYLGKIPNFEVQFKSYKGKERNVPFLVNSFPVNLELKFVFYQMLFTDKWELKNTFSGQAQSLRRLTQFLNEKYKSLSSLLHLDIEKTQSEWVLWLKSIGIKTEISKTYRRNGRTYPAYAPEVYFLRTIYNALNNLTDQREEWEKDKWDIRILNQRYNLGFNPSTNQYFLDFSGINNRYVRMQLKKYFKQRLLGRRNFTWGTAISKLSYLVKFLNYIFVLEPAWNDLKHLSRKHIEKFIEWLHEYVNSNPYKRIKNPERFIKHSLDLVQGFLEDLRRFEYAIAPEMNTRILIFPKDKPNQPKKSFDQIDYIPDYVLQQVFENINLLHSQVQPVFWVAFKTGLRISDVLGLTQYCLVKLNEKYQIVTDIEKTYCKGHSIPIDEELANIIAVLIKTSIESSNDDNNPEKYIFVRYRGSRKGQPYGQSWIRDKLNELALQCNITDESGMRFHFKTHQFRHTFAVKMLNSGADILTVQELLAHSSPEMTMRYARLLDDTKRKAFETAVKQGIFSFDIEGKILEIGIYGDPDTNVLDILWRDHKLTAIDNPYGSCHARLNGNCPYSEEPPCLTCNSGKPCKDLAVGLSDMDIAKYEIHIQSTSKMIEIAQQYGREEIANKNKKNLNRLQGIYNTIKQGNIIFGQLDRVKRKQGVSNV</sequence>
<evidence type="ECO:0000313" key="6">
    <source>
        <dbReference type="Proteomes" id="UP000319432"/>
    </source>
</evidence>
<dbReference type="AlphaFoldDB" id="A0A518VFS7"/>
<dbReference type="OrthoDB" id="9766545at2"/>
<proteinExistence type="inferred from homology"/>
<dbReference type="Proteomes" id="UP000319432">
    <property type="component" value="Chromosome"/>
</dbReference>
<dbReference type="InterPro" id="IPR050090">
    <property type="entry name" value="Tyrosine_recombinase_XerCD"/>
</dbReference>
<name>A0A518VFS7_BRELA</name>
<keyword evidence="6" id="KW-1185">Reference proteome</keyword>
<keyword evidence="3" id="KW-0233">DNA recombination</keyword>
<accession>A0A518VFS7</accession>
<dbReference type="SUPFAM" id="SSF56349">
    <property type="entry name" value="DNA breaking-rejoining enzymes"/>
    <property type="match status" value="1"/>
</dbReference>
<dbReference type="PROSITE" id="PS51898">
    <property type="entry name" value="TYR_RECOMBINASE"/>
    <property type="match status" value="1"/>
</dbReference>
<dbReference type="InterPro" id="IPR011010">
    <property type="entry name" value="DNA_brk_join_enz"/>
</dbReference>
<dbReference type="EMBL" id="CP033464">
    <property type="protein sequence ID" value="QDX95830.1"/>
    <property type="molecule type" value="Genomic_DNA"/>
</dbReference>
<dbReference type="PANTHER" id="PTHR30349:SF41">
    <property type="entry name" value="INTEGRASE_RECOMBINASE PROTEIN MJ0367-RELATED"/>
    <property type="match status" value="1"/>
</dbReference>
<evidence type="ECO:0000256" key="1">
    <source>
        <dbReference type="ARBA" id="ARBA00008857"/>
    </source>
</evidence>
<dbReference type="PANTHER" id="PTHR30349">
    <property type="entry name" value="PHAGE INTEGRASE-RELATED"/>
    <property type="match status" value="1"/>
</dbReference>
<dbReference type="GO" id="GO:0015074">
    <property type="term" value="P:DNA integration"/>
    <property type="evidence" value="ECO:0007669"/>
    <property type="project" value="InterPro"/>
</dbReference>